<dbReference type="EMBL" id="GBRH01222094">
    <property type="protein sequence ID" value="JAD75801.1"/>
    <property type="molecule type" value="Transcribed_RNA"/>
</dbReference>
<proteinExistence type="predicted"/>
<protein>
    <submittedName>
        <fullName evidence="1">Uncharacterized protein</fullName>
    </submittedName>
</protein>
<organism evidence="1">
    <name type="scientific">Arundo donax</name>
    <name type="common">Giant reed</name>
    <name type="synonym">Donax arundinaceus</name>
    <dbReference type="NCBI Taxonomy" id="35708"/>
    <lineage>
        <taxon>Eukaryota</taxon>
        <taxon>Viridiplantae</taxon>
        <taxon>Streptophyta</taxon>
        <taxon>Embryophyta</taxon>
        <taxon>Tracheophyta</taxon>
        <taxon>Spermatophyta</taxon>
        <taxon>Magnoliopsida</taxon>
        <taxon>Liliopsida</taxon>
        <taxon>Poales</taxon>
        <taxon>Poaceae</taxon>
        <taxon>PACMAD clade</taxon>
        <taxon>Arundinoideae</taxon>
        <taxon>Arundineae</taxon>
        <taxon>Arundo</taxon>
    </lineage>
</organism>
<name>A0A0A9CJN3_ARUDO</name>
<dbReference type="AlphaFoldDB" id="A0A0A9CJN3"/>
<sequence>MVTENVCFHSAAVVAVEAVEDLYCQSGVEAVVAAVAVMRKHVYFHLAAAAARKQDFCRVVEVVVVGEEEERAARMVACY</sequence>
<evidence type="ECO:0000313" key="1">
    <source>
        <dbReference type="EMBL" id="JAD75801.1"/>
    </source>
</evidence>
<reference evidence="1" key="1">
    <citation type="submission" date="2014-09" db="EMBL/GenBank/DDBJ databases">
        <authorList>
            <person name="Magalhaes I.L.F."/>
            <person name="Oliveira U."/>
            <person name="Santos F.R."/>
            <person name="Vidigal T.H.D.A."/>
            <person name="Brescovit A.D."/>
            <person name="Santos A.J."/>
        </authorList>
    </citation>
    <scope>NUCLEOTIDE SEQUENCE</scope>
    <source>
        <tissue evidence="1">Shoot tissue taken approximately 20 cm above the soil surface</tissue>
    </source>
</reference>
<accession>A0A0A9CJN3</accession>
<reference evidence="1" key="2">
    <citation type="journal article" date="2015" name="Data Brief">
        <title>Shoot transcriptome of the giant reed, Arundo donax.</title>
        <authorList>
            <person name="Barrero R.A."/>
            <person name="Guerrero F.D."/>
            <person name="Moolhuijzen P."/>
            <person name="Goolsby J.A."/>
            <person name="Tidwell J."/>
            <person name="Bellgard S.E."/>
            <person name="Bellgard M.I."/>
        </authorList>
    </citation>
    <scope>NUCLEOTIDE SEQUENCE</scope>
    <source>
        <tissue evidence="1">Shoot tissue taken approximately 20 cm above the soil surface</tissue>
    </source>
</reference>